<dbReference type="HOGENOM" id="CLU_3355356_0_0_9"/>
<dbReference type="AlphaFoldDB" id="A8RWK8"/>
<dbReference type="EMBL" id="ABCC02000037">
    <property type="protein sequence ID" value="EDP14924.1"/>
    <property type="molecule type" value="Genomic_DNA"/>
</dbReference>
<evidence type="ECO:0000313" key="1">
    <source>
        <dbReference type="EMBL" id="EDP14924.1"/>
    </source>
</evidence>
<reference evidence="1 2" key="1">
    <citation type="submission" date="2007-08" db="EMBL/GenBank/DDBJ databases">
        <authorList>
            <person name="Fulton L."/>
            <person name="Clifton S."/>
            <person name="Fulton B."/>
            <person name="Xu J."/>
            <person name="Minx P."/>
            <person name="Pepin K.H."/>
            <person name="Johnson M."/>
            <person name="Thiruvilangam P."/>
            <person name="Bhonagiri V."/>
            <person name="Nash W.E."/>
            <person name="Mardis E.R."/>
            <person name="Wilson R.K."/>
        </authorList>
    </citation>
    <scope>NUCLEOTIDE SEQUENCE [LARGE SCALE GENOMIC DNA]</scope>
    <source>
        <strain evidence="2">ATCC BAA-613 / DSM 15670 / CCUG 46953 / JCM 12243 / WAL 16351</strain>
    </source>
</reference>
<protein>
    <submittedName>
        <fullName evidence="1">Uncharacterized protein</fullName>
    </submittedName>
</protein>
<proteinExistence type="predicted"/>
<dbReference type="Proteomes" id="UP000005396">
    <property type="component" value="Unassembled WGS sequence"/>
</dbReference>
<evidence type="ECO:0000313" key="2">
    <source>
        <dbReference type="Proteomes" id="UP000005396"/>
    </source>
</evidence>
<gene>
    <name evidence="1" type="ORF">CLOBOL_04616</name>
</gene>
<sequence>MTIPNVFFKNGIWIGEIGHNLWDDFYENTILLEFRG</sequence>
<accession>A8RWK8</accession>
<organism evidence="1 2">
    <name type="scientific">Enterocloster bolteae (strain ATCC BAA-613 / DSM 15670 / CCUG 46953 / JCM 12243 / WAL 16351)</name>
    <name type="common">Clostridium bolteae</name>
    <dbReference type="NCBI Taxonomy" id="411902"/>
    <lineage>
        <taxon>Bacteria</taxon>
        <taxon>Bacillati</taxon>
        <taxon>Bacillota</taxon>
        <taxon>Clostridia</taxon>
        <taxon>Lachnospirales</taxon>
        <taxon>Lachnospiraceae</taxon>
        <taxon>Enterocloster</taxon>
    </lineage>
</organism>
<comment type="caution">
    <text evidence="1">The sequence shown here is derived from an EMBL/GenBank/DDBJ whole genome shotgun (WGS) entry which is preliminary data.</text>
</comment>
<name>A8RWK8_ENTBW</name>
<reference evidence="1 2" key="2">
    <citation type="submission" date="2007-09" db="EMBL/GenBank/DDBJ databases">
        <title>Draft genome sequence of Clostridium bolteae (ATCC BAA-613).</title>
        <authorList>
            <person name="Sudarsanam P."/>
            <person name="Ley R."/>
            <person name="Guruge J."/>
            <person name="Turnbaugh P.J."/>
            <person name="Mahowald M."/>
            <person name="Liep D."/>
            <person name="Gordon J."/>
        </authorList>
    </citation>
    <scope>NUCLEOTIDE SEQUENCE [LARGE SCALE GENOMIC DNA]</scope>
    <source>
        <strain evidence="2">ATCC BAA-613 / DSM 15670 / CCUG 46953 / JCM 12243 / WAL 16351</strain>
    </source>
</reference>
<dbReference type="PaxDb" id="411902-CLOBOL_04616"/>